<comment type="caution">
    <text evidence="2">The sequence shown here is derived from an EMBL/GenBank/DDBJ whole genome shotgun (WGS) entry which is preliminary data.</text>
</comment>
<gene>
    <name evidence="2" type="ORF">WKW80_05905</name>
</gene>
<reference evidence="2 3" key="1">
    <citation type="submission" date="2024-03" db="EMBL/GenBank/DDBJ databases">
        <title>Novel species of the genus Variovorax.</title>
        <authorList>
            <person name="Liu Q."/>
            <person name="Xin Y.-H."/>
        </authorList>
    </citation>
    <scope>NUCLEOTIDE SEQUENCE [LARGE SCALE GENOMIC DNA]</scope>
    <source>
        <strain evidence="2 3">KACC 18501</strain>
    </source>
</reference>
<accession>A0ABU8VWG2</accession>
<sequence>MTDSELTSDVRAFFDKYKDAFDSIDGQRIAALYHIPTVTMRGDGSIHTLQSRQELARFFQGVADNYQKDGYAGGRFDELQVSPIGGRSALATMDWEMLRRDASLIRKWRQSYNLVRDGSSWQILVSTFHVPRAGTT</sequence>
<feature type="domain" description="SnoaL-like" evidence="1">
    <location>
        <begin position="10"/>
        <end position="124"/>
    </location>
</feature>
<dbReference type="InterPro" id="IPR032710">
    <property type="entry name" value="NTF2-like_dom_sf"/>
</dbReference>
<dbReference type="Pfam" id="PF13474">
    <property type="entry name" value="SnoaL_3"/>
    <property type="match status" value="1"/>
</dbReference>
<dbReference type="EMBL" id="JBBKZV010000002">
    <property type="protein sequence ID" value="MEJ8821569.1"/>
    <property type="molecule type" value="Genomic_DNA"/>
</dbReference>
<protein>
    <submittedName>
        <fullName evidence="2">Nuclear transport factor 2 family protein</fullName>
    </submittedName>
</protein>
<dbReference type="RefSeq" id="WP_340362611.1">
    <property type="nucleotide sequence ID" value="NZ_JBBKZV010000002.1"/>
</dbReference>
<proteinExistence type="predicted"/>
<evidence type="ECO:0000313" key="3">
    <source>
        <dbReference type="Proteomes" id="UP001363010"/>
    </source>
</evidence>
<dbReference type="SUPFAM" id="SSF54427">
    <property type="entry name" value="NTF2-like"/>
    <property type="match status" value="1"/>
</dbReference>
<dbReference type="InterPro" id="IPR037401">
    <property type="entry name" value="SnoaL-like"/>
</dbReference>
<keyword evidence="3" id="KW-1185">Reference proteome</keyword>
<name>A0ABU8VWG2_9BURK</name>
<evidence type="ECO:0000313" key="2">
    <source>
        <dbReference type="EMBL" id="MEJ8821569.1"/>
    </source>
</evidence>
<dbReference type="Proteomes" id="UP001363010">
    <property type="component" value="Unassembled WGS sequence"/>
</dbReference>
<dbReference type="Gene3D" id="3.10.450.50">
    <property type="match status" value="1"/>
</dbReference>
<organism evidence="2 3">
    <name type="scientific">Variovorax humicola</name>
    <dbReference type="NCBI Taxonomy" id="1769758"/>
    <lineage>
        <taxon>Bacteria</taxon>
        <taxon>Pseudomonadati</taxon>
        <taxon>Pseudomonadota</taxon>
        <taxon>Betaproteobacteria</taxon>
        <taxon>Burkholderiales</taxon>
        <taxon>Comamonadaceae</taxon>
        <taxon>Variovorax</taxon>
    </lineage>
</organism>
<evidence type="ECO:0000259" key="1">
    <source>
        <dbReference type="Pfam" id="PF13474"/>
    </source>
</evidence>